<proteinExistence type="predicted"/>
<dbReference type="PROSITE" id="PS50158">
    <property type="entry name" value="ZF_CCHC"/>
    <property type="match status" value="2"/>
</dbReference>
<protein>
    <submittedName>
        <fullName evidence="4">Zinc finger, CCHC-type, retrotransposon gag domain protein</fullName>
    </submittedName>
</protein>
<keyword evidence="1" id="KW-0863">Zinc-finger</keyword>
<keyword evidence="1" id="KW-0479">Metal-binding</keyword>
<keyword evidence="1" id="KW-0862">Zinc</keyword>
<evidence type="ECO:0000259" key="3">
    <source>
        <dbReference type="PROSITE" id="PS50158"/>
    </source>
</evidence>
<dbReference type="Gene3D" id="4.10.60.10">
    <property type="entry name" value="Zinc finger, CCHC-type"/>
    <property type="match status" value="1"/>
</dbReference>
<evidence type="ECO:0000256" key="2">
    <source>
        <dbReference type="SAM" id="MobiDB-lite"/>
    </source>
</evidence>
<dbReference type="InterPro" id="IPR036875">
    <property type="entry name" value="Znf_CCHC_sf"/>
</dbReference>
<reference evidence="4" key="2">
    <citation type="submission" date="2022-01" db="EMBL/GenBank/DDBJ databases">
        <authorList>
            <person name="Yamashiro T."/>
            <person name="Shiraishi A."/>
            <person name="Satake H."/>
            <person name="Nakayama K."/>
        </authorList>
    </citation>
    <scope>NUCLEOTIDE SEQUENCE</scope>
</reference>
<dbReference type="SMART" id="SM00343">
    <property type="entry name" value="ZnF_C2HC"/>
    <property type="match status" value="2"/>
</dbReference>
<feature type="domain" description="CCHC-type" evidence="3">
    <location>
        <begin position="216"/>
        <end position="231"/>
    </location>
</feature>
<feature type="domain" description="CCHC-type" evidence="3">
    <location>
        <begin position="196"/>
        <end position="211"/>
    </location>
</feature>
<dbReference type="EMBL" id="BQNB010016985">
    <property type="protein sequence ID" value="GJT58067.1"/>
    <property type="molecule type" value="Genomic_DNA"/>
</dbReference>
<keyword evidence="5" id="KW-1185">Reference proteome</keyword>
<reference evidence="4" key="1">
    <citation type="journal article" date="2022" name="Int. J. Mol. Sci.">
        <title>Draft Genome of Tanacetum Coccineum: Genomic Comparison of Closely Related Tanacetum-Family Plants.</title>
        <authorList>
            <person name="Yamashiro T."/>
            <person name="Shiraishi A."/>
            <person name="Nakayama K."/>
            <person name="Satake H."/>
        </authorList>
    </citation>
    <scope>NUCLEOTIDE SEQUENCE</scope>
</reference>
<feature type="region of interest" description="Disordered" evidence="2">
    <location>
        <begin position="145"/>
        <end position="174"/>
    </location>
</feature>
<dbReference type="Pfam" id="PF00098">
    <property type="entry name" value="zf-CCHC"/>
    <property type="match status" value="1"/>
</dbReference>
<dbReference type="InterPro" id="IPR001878">
    <property type="entry name" value="Znf_CCHC"/>
</dbReference>
<feature type="compositionally biased region" description="Basic and acidic residues" evidence="2">
    <location>
        <begin position="163"/>
        <end position="173"/>
    </location>
</feature>
<dbReference type="SUPFAM" id="SSF57756">
    <property type="entry name" value="Retrovirus zinc finger-like domains"/>
    <property type="match status" value="1"/>
</dbReference>
<comment type="caution">
    <text evidence="4">The sequence shown here is derived from an EMBL/GenBank/DDBJ whole genome shotgun (WGS) entry which is preliminary data.</text>
</comment>
<accession>A0ABQ5F4A2</accession>
<dbReference type="Proteomes" id="UP001151760">
    <property type="component" value="Unassembled WGS sequence"/>
</dbReference>
<evidence type="ECO:0000313" key="5">
    <source>
        <dbReference type="Proteomes" id="UP001151760"/>
    </source>
</evidence>
<evidence type="ECO:0000256" key="1">
    <source>
        <dbReference type="PROSITE-ProRule" id="PRU00047"/>
    </source>
</evidence>
<name>A0ABQ5F4A2_9ASTR</name>
<evidence type="ECO:0000313" key="4">
    <source>
        <dbReference type="EMBL" id="GJT58067.1"/>
    </source>
</evidence>
<organism evidence="4 5">
    <name type="scientific">Tanacetum coccineum</name>
    <dbReference type="NCBI Taxonomy" id="301880"/>
    <lineage>
        <taxon>Eukaryota</taxon>
        <taxon>Viridiplantae</taxon>
        <taxon>Streptophyta</taxon>
        <taxon>Embryophyta</taxon>
        <taxon>Tracheophyta</taxon>
        <taxon>Spermatophyta</taxon>
        <taxon>Magnoliopsida</taxon>
        <taxon>eudicotyledons</taxon>
        <taxon>Gunneridae</taxon>
        <taxon>Pentapetalae</taxon>
        <taxon>asterids</taxon>
        <taxon>campanulids</taxon>
        <taxon>Asterales</taxon>
        <taxon>Asteraceae</taxon>
        <taxon>Asteroideae</taxon>
        <taxon>Anthemideae</taxon>
        <taxon>Anthemidinae</taxon>
        <taxon>Tanacetum</taxon>
    </lineage>
</organism>
<gene>
    <name evidence="4" type="ORF">Tco_0993121</name>
</gene>
<sequence length="240" mass="27177">MVETRKTTSVLLVAGRVKELRKEMKKKDAEMAEMRKVMIDASLMDSQKTAAETELETEAKSMPMNHGKTKIEGVGQRLMKDSAMLLERISKSAEGKDVNLCLQLKIYRKIPVHVRKKRTFAEAMDEARRIEDDLTDREKNVVKVPEKRKWEGSSGSSNKKKKTGSEKKDDNKGKPKFCTACHSSHRGPCTKDTVSCRRCGKMGHKYQDCKSEQPICYKCRKMGHLAAACTEEKKMDDATA</sequence>